<protein>
    <recommendedName>
        <fullName evidence="4">Alkaline phosphatase family protein</fullName>
    </recommendedName>
</protein>
<evidence type="ECO:0000313" key="2">
    <source>
        <dbReference type="EMBL" id="TKK86293.1"/>
    </source>
</evidence>
<dbReference type="Proteomes" id="UP000308705">
    <property type="component" value="Unassembled WGS sequence"/>
</dbReference>
<dbReference type="AlphaFoldDB" id="A0A4V5UYX5"/>
<dbReference type="Pfam" id="PF01663">
    <property type="entry name" value="Phosphodiest"/>
    <property type="match status" value="1"/>
</dbReference>
<gene>
    <name evidence="2" type="ORF">FDA94_22520</name>
</gene>
<organism evidence="2 3">
    <name type="scientific">Herbidospora galbida</name>
    <dbReference type="NCBI Taxonomy" id="2575442"/>
    <lineage>
        <taxon>Bacteria</taxon>
        <taxon>Bacillati</taxon>
        <taxon>Actinomycetota</taxon>
        <taxon>Actinomycetes</taxon>
        <taxon>Streptosporangiales</taxon>
        <taxon>Streptosporangiaceae</taxon>
        <taxon>Herbidospora</taxon>
    </lineage>
</organism>
<accession>A0A4V5UYX5</accession>
<dbReference type="PANTHER" id="PTHR10151:SF120">
    <property type="entry name" value="BIS(5'-ADENOSYL)-TRIPHOSPHATASE"/>
    <property type="match status" value="1"/>
</dbReference>
<dbReference type="SUPFAM" id="SSF53649">
    <property type="entry name" value="Alkaline phosphatase-like"/>
    <property type="match status" value="1"/>
</dbReference>
<comment type="caution">
    <text evidence="2">The sequence shown here is derived from an EMBL/GenBank/DDBJ whole genome shotgun (WGS) entry which is preliminary data.</text>
</comment>
<reference evidence="2 3" key="1">
    <citation type="submission" date="2019-04" db="EMBL/GenBank/DDBJ databases">
        <title>Herbidospora sp. NEAU-GS14.nov., a novel actinomycete isolated from soil.</title>
        <authorList>
            <person name="Han L."/>
        </authorList>
    </citation>
    <scope>NUCLEOTIDE SEQUENCE [LARGE SCALE GENOMIC DNA]</scope>
    <source>
        <strain evidence="2 3">NEAU-GS14</strain>
    </source>
</reference>
<proteinExistence type="predicted"/>
<dbReference type="OrthoDB" id="1956004at2"/>
<feature type="region of interest" description="Disordered" evidence="1">
    <location>
        <begin position="1"/>
        <end position="127"/>
    </location>
</feature>
<name>A0A4V5UYX5_9ACTN</name>
<sequence>MRARHRLHERPHDLLGPRRGGGGAARRPVHLGRLDRPARLPLAPAALPGRRGRLPRTGRAGHGRTGAAGDRRRPPPVDQPGRRRDRHGLCRGDPRAGRLGRRRGGARDRGRRAGVRPHRARHGRPSAVRVSLALATVVALSCAPVAHVEPPPPKPVPKVLVIGVDGVRTDRVLTTRATYLRALMSEGLYATGHLDLAPGVKSLSGPAWSTILTGVNPEKHGVHDNTFNGRQYTRYPDFLTRLERLRPDLDTLAVTLWRTFFETGLLHQVDWHATLRPGVDYAEHLKDEMIIRRMTDLIARHQVDVVFLHLVNPDKVAHKHGPLGSEYVTALDTLDLGIGRLVDAVRRRPTYPNEKWSVIVVTDHGHRDEGGHGGLSPEELQIFLLAAGPGIRHERRHEAKLVDVAPTVFAQLGMRIPADFEGVPLGGEK</sequence>
<keyword evidence="3" id="KW-1185">Reference proteome</keyword>
<evidence type="ECO:0000313" key="3">
    <source>
        <dbReference type="Proteomes" id="UP000308705"/>
    </source>
</evidence>
<feature type="compositionally biased region" description="Basic residues" evidence="1">
    <location>
        <begin position="98"/>
        <end position="124"/>
    </location>
</feature>
<feature type="compositionally biased region" description="Low complexity" evidence="1">
    <location>
        <begin position="39"/>
        <end position="49"/>
    </location>
</feature>
<feature type="compositionally biased region" description="Basic residues" evidence="1">
    <location>
        <begin position="50"/>
        <end position="62"/>
    </location>
</feature>
<dbReference type="GO" id="GO:0016787">
    <property type="term" value="F:hydrolase activity"/>
    <property type="evidence" value="ECO:0007669"/>
    <property type="project" value="UniProtKB-ARBA"/>
</dbReference>
<dbReference type="InterPro" id="IPR002591">
    <property type="entry name" value="Phosphodiest/P_Trfase"/>
</dbReference>
<dbReference type="PANTHER" id="PTHR10151">
    <property type="entry name" value="ECTONUCLEOTIDE PYROPHOSPHATASE/PHOSPHODIESTERASE"/>
    <property type="match status" value="1"/>
</dbReference>
<evidence type="ECO:0000256" key="1">
    <source>
        <dbReference type="SAM" id="MobiDB-lite"/>
    </source>
</evidence>
<feature type="compositionally biased region" description="Basic and acidic residues" evidence="1">
    <location>
        <begin position="87"/>
        <end position="96"/>
    </location>
</feature>
<dbReference type="EMBL" id="SZQA01000022">
    <property type="protein sequence ID" value="TKK86293.1"/>
    <property type="molecule type" value="Genomic_DNA"/>
</dbReference>
<dbReference type="InterPro" id="IPR017850">
    <property type="entry name" value="Alkaline_phosphatase_core_sf"/>
</dbReference>
<dbReference type="Gene3D" id="3.40.720.10">
    <property type="entry name" value="Alkaline Phosphatase, subunit A"/>
    <property type="match status" value="1"/>
</dbReference>
<evidence type="ECO:0008006" key="4">
    <source>
        <dbReference type="Google" id="ProtNLM"/>
    </source>
</evidence>